<dbReference type="Pfam" id="PF09243">
    <property type="entry name" value="Rsm22"/>
    <property type="match status" value="1"/>
</dbReference>
<keyword evidence="4" id="KW-0411">Iron-sulfur</keyword>
<dbReference type="GO" id="GO:0008168">
    <property type="term" value="F:methyltransferase activity"/>
    <property type="evidence" value="ECO:0007669"/>
    <property type="project" value="InterPro"/>
</dbReference>
<dbReference type="GO" id="GO:0006412">
    <property type="term" value="P:translation"/>
    <property type="evidence" value="ECO:0007669"/>
    <property type="project" value="InterPro"/>
</dbReference>
<accession>A0A0S3PR80</accession>
<dbReference type="OrthoDB" id="9799639at2"/>
<dbReference type="KEGG" id="vgo:GJW-30_1_00981"/>
<dbReference type="EMBL" id="AP014946">
    <property type="protein sequence ID" value="BAT58456.1"/>
    <property type="molecule type" value="Genomic_DNA"/>
</dbReference>
<keyword evidence="1" id="KW-0479">Metal-binding</keyword>
<dbReference type="Gene3D" id="3.40.50.150">
    <property type="entry name" value="Vaccinia Virus protein VP39"/>
    <property type="match status" value="1"/>
</dbReference>
<evidence type="ECO:0000256" key="4">
    <source>
        <dbReference type="ARBA" id="ARBA00023014"/>
    </source>
</evidence>
<dbReference type="AlphaFoldDB" id="A0A0S3PR80"/>
<evidence type="ECO:0000256" key="1">
    <source>
        <dbReference type="ARBA" id="ARBA00022723"/>
    </source>
</evidence>
<dbReference type="GO" id="GO:0015935">
    <property type="term" value="C:small ribosomal subunit"/>
    <property type="evidence" value="ECO:0007669"/>
    <property type="project" value="TreeGrafter"/>
</dbReference>
<protein>
    <submittedName>
        <fullName evidence="5">Mitochondrial small ribosomal subunit Rsm22</fullName>
    </submittedName>
</protein>
<dbReference type="PANTHER" id="PTHR13184">
    <property type="entry name" value="37S RIBOSOMAL PROTEIN S22"/>
    <property type="match status" value="1"/>
</dbReference>
<evidence type="ECO:0000256" key="3">
    <source>
        <dbReference type="ARBA" id="ARBA00023004"/>
    </source>
</evidence>
<evidence type="ECO:0000256" key="2">
    <source>
        <dbReference type="ARBA" id="ARBA00022946"/>
    </source>
</evidence>
<dbReference type="InterPro" id="IPR015324">
    <property type="entry name" value="Ribosomal_Rsm22-like"/>
</dbReference>
<dbReference type="GO" id="GO:0051536">
    <property type="term" value="F:iron-sulfur cluster binding"/>
    <property type="evidence" value="ECO:0007669"/>
    <property type="project" value="UniProtKB-KW"/>
</dbReference>
<dbReference type="SUPFAM" id="SSF53335">
    <property type="entry name" value="S-adenosyl-L-methionine-dependent methyltransferases"/>
    <property type="match status" value="1"/>
</dbReference>
<dbReference type="Proteomes" id="UP000236884">
    <property type="component" value="Chromosome"/>
</dbReference>
<dbReference type="InterPro" id="IPR052571">
    <property type="entry name" value="Mt_RNA_Methyltransferase"/>
</dbReference>
<dbReference type="InterPro" id="IPR029063">
    <property type="entry name" value="SAM-dependent_MTases_sf"/>
</dbReference>
<keyword evidence="6" id="KW-1185">Reference proteome</keyword>
<dbReference type="RefSeq" id="WP_096352390.1">
    <property type="nucleotide sequence ID" value="NZ_AP014946.1"/>
</dbReference>
<dbReference type="PANTHER" id="PTHR13184:SF5">
    <property type="entry name" value="METHYLTRANSFERASE-LIKE PROTEIN 17, MITOCHONDRIAL"/>
    <property type="match status" value="1"/>
</dbReference>
<dbReference type="GO" id="GO:0003735">
    <property type="term" value="F:structural constituent of ribosome"/>
    <property type="evidence" value="ECO:0007669"/>
    <property type="project" value="TreeGrafter"/>
</dbReference>
<gene>
    <name evidence="5" type="ORF">GJW-30_1_00981</name>
</gene>
<organism evidence="5 6">
    <name type="scientific">Variibacter gotjawalensis</name>
    <dbReference type="NCBI Taxonomy" id="1333996"/>
    <lineage>
        <taxon>Bacteria</taxon>
        <taxon>Pseudomonadati</taxon>
        <taxon>Pseudomonadota</taxon>
        <taxon>Alphaproteobacteria</taxon>
        <taxon>Hyphomicrobiales</taxon>
        <taxon>Nitrobacteraceae</taxon>
        <taxon>Variibacter</taxon>
    </lineage>
</organism>
<dbReference type="GO" id="GO:0046872">
    <property type="term" value="F:metal ion binding"/>
    <property type="evidence" value="ECO:0007669"/>
    <property type="project" value="UniProtKB-KW"/>
</dbReference>
<sequence>MELPTALRQAVDAALEGALLTELAAASTELSRRYRAEIRDGRFHVLDELAAKAYLATRLPATYAAARAALGVVADEHPDFTPQTLLDVGAGPGTLLWAAADCWPSLREATLVEGSPVMRGYGERFAASLDVATTWEARNFSAALGAAGTFDLVTLSFVLDELDDTQRDRLVAELWRHTARVLVIVEPGRPAGWQRILRARDRLLEAGAHIVAPCPHTSECPIKEPDWCHFAERLPRSRIHRLAKGGDAPYEDEKYSYVAVSRAPMHLPKARILSSPRAGSGKVALKLCESDGEARERLVTRREGETYKSARRKSWGNALDL</sequence>
<keyword evidence="3" id="KW-0408">Iron</keyword>
<proteinExistence type="predicted"/>
<evidence type="ECO:0000313" key="5">
    <source>
        <dbReference type="EMBL" id="BAT58456.1"/>
    </source>
</evidence>
<name>A0A0S3PR80_9BRAD</name>
<evidence type="ECO:0000313" key="6">
    <source>
        <dbReference type="Proteomes" id="UP000236884"/>
    </source>
</evidence>
<reference evidence="5 6" key="1">
    <citation type="submission" date="2015-08" db="EMBL/GenBank/DDBJ databases">
        <title>Investigation of the bacterial diversity of lava forest soil.</title>
        <authorList>
            <person name="Lee J.S."/>
        </authorList>
    </citation>
    <scope>NUCLEOTIDE SEQUENCE [LARGE SCALE GENOMIC DNA]</scope>
    <source>
        <strain evidence="5 6">GJW-30</strain>
    </source>
</reference>
<keyword evidence="2" id="KW-0809">Transit peptide</keyword>